<dbReference type="Proteomes" id="UP000625735">
    <property type="component" value="Unassembled WGS sequence"/>
</dbReference>
<reference evidence="1" key="1">
    <citation type="journal article" date="2014" name="Int. J. Syst. Evol. Microbiol.">
        <title>Complete genome sequence of Corynebacterium casei LMG S-19264T (=DSM 44701T), isolated from a smear-ripened cheese.</title>
        <authorList>
            <consortium name="US DOE Joint Genome Institute (JGI-PGF)"/>
            <person name="Walter F."/>
            <person name="Albersmeier A."/>
            <person name="Kalinowski J."/>
            <person name="Ruckert C."/>
        </authorList>
    </citation>
    <scope>NUCLEOTIDE SEQUENCE</scope>
    <source>
        <strain evidence="1">CGMCC 1.12506</strain>
    </source>
</reference>
<name>A0A916Y8A4_9FLAO</name>
<dbReference type="AlphaFoldDB" id="A0A916Y8A4"/>
<keyword evidence="2" id="KW-1185">Reference proteome</keyword>
<organism evidence="1 2">
    <name type="scientific">Flavobacterium orientale</name>
    <dbReference type="NCBI Taxonomy" id="1756020"/>
    <lineage>
        <taxon>Bacteria</taxon>
        <taxon>Pseudomonadati</taxon>
        <taxon>Bacteroidota</taxon>
        <taxon>Flavobacteriia</taxon>
        <taxon>Flavobacteriales</taxon>
        <taxon>Flavobacteriaceae</taxon>
        <taxon>Flavobacterium</taxon>
    </lineage>
</organism>
<reference evidence="1" key="2">
    <citation type="submission" date="2020-09" db="EMBL/GenBank/DDBJ databases">
        <authorList>
            <person name="Sun Q."/>
            <person name="Zhou Y."/>
        </authorList>
    </citation>
    <scope>NUCLEOTIDE SEQUENCE</scope>
    <source>
        <strain evidence="1">CGMCC 1.12506</strain>
    </source>
</reference>
<comment type="caution">
    <text evidence="1">The sequence shown here is derived from an EMBL/GenBank/DDBJ whole genome shotgun (WGS) entry which is preliminary data.</text>
</comment>
<accession>A0A916Y8A4</accession>
<protein>
    <submittedName>
        <fullName evidence="1">Uncharacterized protein</fullName>
    </submittedName>
</protein>
<sequence length="67" mass="7410">MSFVSPISINESVLSRLFELNSPPFSGLKTFTLVSSPKLSKTLFVSFIISLRSLTVKLLYAEGKITK</sequence>
<dbReference type="EMBL" id="BMFG01000011">
    <property type="protein sequence ID" value="GGD34380.1"/>
    <property type="molecule type" value="Genomic_DNA"/>
</dbReference>
<evidence type="ECO:0000313" key="2">
    <source>
        <dbReference type="Proteomes" id="UP000625735"/>
    </source>
</evidence>
<gene>
    <name evidence="1" type="ORF">GCM10011343_25350</name>
</gene>
<evidence type="ECO:0000313" key="1">
    <source>
        <dbReference type="EMBL" id="GGD34380.1"/>
    </source>
</evidence>
<proteinExistence type="predicted"/>